<protein>
    <recommendedName>
        <fullName evidence="4">Ferritin-like domain-containing protein</fullName>
    </recommendedName>
</protein>
<sequence>MFEKKFIEDAITRSAETKVDRRRLLAMAGIGAMGSAAAMLVAEPALASGRGKWNGEGDHEHPGHESEHPGDESDHPGHESEGQGNGSKAPSDASILNFALNLEYLEAEFYLRAVTGVGLADGMTTGKGKRGPVSGGRAVQFQTPLIRKYAEEIAADEKAHVAFLRSALGGAAVSRPSISLDASFSAAATAAGLIQPGEVFDPYANEINFLLAAFIFEDVGVTAYKGAAGFIRNKTFLDAAAGLLAVEAYHAGIIRTTLYAQGVATPALYSSVQKISDARDSLDGATDLDQGIGTAAVANLVPTDANGLAFSRTTGQVLNVVYLNPDSVEAGGFFPNGVNGSIHHSD</sequence>
<dbReference type="InterPro" id="IPR006311">
    <property type="entry name" value="TAT_signal"/>
</dbReference>
<dbReference type="SUPFAM" id="SSF47240">
    <property type="entry name" value="Ferritin-like"/>
    <property type="match status" value="1"/>
</dbReference>
<dbReference type="OrthoDB" id="954262at2"/>
<evidence type="ECO:0000313" key="2">
    <source>
        <dbReference type="EMBL" id="QHO69594.1"/>
    </source>
</evidence>
<feature type="region of interest" description="Disordered" evidence="1">
    <location>
        <begin position="50"/>
        <end position="90"/>
    </location>
</feature>
<accession>A0A7L5AJM2</accession>
<feature type="compositionally biased region" description="Basic and acidic residues" evidence="1">
    <location>
        <begin position="53"/>
        <end position="81"/>
    </location>
</feature>
<dbReference type="EMBL" id="CP017146">
    <property type="protein sequence ID" value="QHO69594.1"/>
    <property type="molecule type" value="Genomic_DNA"/>
</dbReference>
<dbReference type="PANTHER" id="PTHR31694">
    <property type="entry name" value="DESICCATION-LIKE PROTEIN"/>
    <property type="match status" value="1"/>
</dbReference>
<reference evidence="2 3" key="1">
    <citation type="submission" date="2016-09" db="EMBL/GenBank/DDBJ databases">
        <title>Complete genome sequence of microbes from the polar regions.</title>
        <authorList>
            <person name="Liao L."/>
            <person name="Chen B."/>
        </authorList>
    </citation>
    <scope>NUCLEOTIDE SEQUENCE [LARGE SCALE GENOMIC DNA]</scope>
    <source>
        <strain evidence="2 3">ZS314</strain>
    </source>
</reference>
<dbReference type="Pfam" id="PF13668">
    <property type="entry name" value="Ferritin_2"/>
    <property type="match status" value="1"/>
</dbReference>
<evidence type="ECO:0000313" key="3">
    <source>
        <dbReference type="Proteomes" id="UP000464507"/>
    </source>
</evidence>
<evidence type="ECO:0000256" key="1">
    <source>
        <dbReference type="SAM" id="MobiDB-lite"/>
    </source>
</evidence>
<dbReference type="InterPro" id="IPR052965">
    <property type="entry name" value="Pigment-catalase-like"/>
</dbReference>
<dbReference type="InterPro" id="IPR009078">
    <property type="entry name" value="Ferritin-like_SF"/>
</dbReference>
<dbReference type="KEGG" id="mant:BHD05_08030"/>
<dbReference type="PANTHER" id="PTHR31694:SF26">
    <property type="entry name" value="OS05G0151100 PROTEIN"/>
    <property type="match status" value="1"/>
</dbReference>
<evidence type="ECO:0008006" key="4">
    <source>
        <dbReference type="Google" id="ProtNLM"/>
    </source>
</evidence>
<proteinExistence type="predicted"/>
<name>A0A7L5AJM2_9MICO</name>
<gene>
    <name evidence="2" type="ORF">BHD05_08030</name>
</gene>
<organism evidence="2 3">
    <name type="scientific">Marisediminicola antarctica</name>
    <dbReference type="NCBI Taxonomy" id="674079"/>
    <lineage>
        <taxon>Bacteria</taxon>
        <taxon>Bacillati</taxon>
        <taxon>Actinomycetota</taxon>
        <taxon>Actinomycetes</taxon>
        <taxon>Micrococcales</taxon>
        <taxon>Microbacteriaceae</taxon>
        <taxon>Marisediminicola</taxon>
    </lineage>
</organism>
<dbReference type="AlphaFoldDB" id="A0A7L5AJM2"/>
<dbReference type="Proteomes" id="UP000464507">
    <property type="component" value="Chromosome"/>
</dbReference>
<dbReference type="PROSITE" id="PS51318">
    <property type="entry name" value="TAT"/>
    <property type="match status" value="1"/>
</dbReference>
<keyword evidence="3" id="KW-1185">Reference proteome</keyword>